<accession>A0A1J4J7C1</accession>
<keyword evidence="3" id="KW-1185">Reference proteome</keyword>
<feature type="transmembrane region" description="Helical" evidence="1">
    <location>
        <begin position="34"/>
        <end position="54"/>
    </location>
</feature>
<dbReference type="RefSeq" id="XP_068346494.1">
    <property type="nucleotide sequence ID" value="XM_068513152.1"/>
</dbReference>
<keyword evidence="1" id="KW-0812">Transmembrane</keyword>
<reference evidence="2" key="1">
    <citation type="submission" date="2016-10" db="EMBL/GenBank/DDBJ databases">
        <authorList>
            <person name="Benchimol M."/>
            <person name="Almeida L.G."/>
            <person name="Vasconcelos A.T."/>
            <person name="Perreira-Neves A."/>
            <person name="Rosa I.A."/>
            <person name="Tasca T."/>
            <person name="Bogo M.R."/>
            <person name="de Souza W."/>
        </authorList>
    </citation>
    <scope>NUCLEOTIDE SEQUENCE [LARGE SCALE GENOMIC DNA]</scope>
    <source>
        <strain evidence="2">K</strain>
    </source>
</reference>
<feature type="transmembrane region" description="Helical" evidence="1">
    <location>
        <begin position="405"/>
        <end position="422"/>
    </location>
</feature>
<evidence type="ECO:0000256" key="1">
    <source>
        <dbReference type="SAM" id="Phobius"/>
    </source>
</evidence>
<dbReference type="Proteomes" id="UP000179807">
    <property type="component" value="Unassembled WGS sequence"/>
</dbReference>
<keyword evidence="1" id="KW-0472">Membrane</keyword>
<evidence type="ECO:0000313" key="2">
    <source>
        <dbReference type="EMBL" id="OHS93357.1"/>
    </source>
</evidence>
<sequence length="435" mass="51509">MSSVPEDTLFNFKALRKDHSKFYAIYDAVSQKRIYFILFLAFFFFNVVFAHISLRSPVNIWYRLVHAPVYAEYGNYTADFQYSIGFLCPYAQFLKMEVKFVRFNQEFERNTDLAVTAEINYFKDYHIIRSENITSLDQVVKFKKGDNFSYPNTFYFSHNLDFHEVECNVHLSMDFGGIKRVFFGFYVFDPNMFNYFILMRIVFAFLCVYSLFGFLLTYTDNRNFPLHKETVVCLILSICTCSPFDYLVNTLYSRIFTAISQGLFVNYFLYYTLKFILNMLNDETKPNATKMSENKDLMMKIKICLIIKGTVDLINNVYLVDFFEQITRYHDAIAPIEVVLIIFNLFFLFYMGILSKRFIVQVTIDFQDKKFVIGTFLLTASYFVFITCVTYGVRRMLRHTSIPFLRLYAPFMLILFIITYIHNTKCCGEPTNLEK</sequence>
<feature type="transmembrane region" description="Helical" evidence="1">
    <location>
        <begin position="254"/>
        <end position="273"/>
    </location>
</feature>
<dbReference type="GeneID" id="94847856"/>
<protein>
    <submittedName>
        <fullName evidence="2">Uncharacterized protein</fullName>
    </submittedName>
</protein>
<feature type="transmembrane region" description="Helical" evidence="1">
    <location>
        <begin position="371"/>
        <end position="393"/>
    </location>
</feature>
<gene>
    <name evidence="2" type="ORF">TRFO_40352</name>
</gene>
<organism evidence="2 3">
    <name type="scientific">Tritrichomonas foetus</name>
    <dbReference type="NCBI Taxonomy" id="1144522"/>
    <lineage>
        <taxon>Eukaryota</taxon>
        <taxon>Metamonada</taxon>
        <taxon>Parabasalia</taxon>
        <taxon>Tritrichomonadida</taxon>
        <taxon>Tritrichomonadidae</taxon>
        <taxon>Tritrichomonas</taxon>
    </lineage>
</organism>
<dbReference type="AlphaFoldDB" id="A0A1J4J7C1"/>
<proteinExistence type="predicted"/>
<evidence type="ECO:0000313" key="3">
    <source>
        <dbReference type="Proteomes" id="UP000179807"/>
    </source>
</evidence>
<keyword evidence="1" id="KW-1133">Transmembrane helix</keyword>
<comment type="caution">
    <text evidence="2">The sequence shown here is derived from an EMBL/GenBank/DDBJ whole genome shotgun (WGS) entry which is preliminary data.</text>
</comment>
<feature type="transmembrane region" description="Helical" evidence="1">
    <location>
        <begin position="332"/>
        <end position="351"/>
    </location>
</feature>
<feature type="transmembrane region" description="Helical" evidence="1">
    <location>
        <begin position="195"/>
        <end position="218"/>
    </location>
</feature>
<dbReference type="EMBL" id="MLAK01001409">
    <property type="protein sequence ID" value="OHS93357.1"/>
    <property type="molecule type" value="Genomic_DNA"/>
</dbReference>
<dbReference type="VEuPathDB" id="TrichDB:TRFO_40352"/>
<name>A0A1J4J7C1_9EUKA</name>